<evidence type="ECO:0000256" key="1">
    <source>
        <dbReference type="ARBA" id="ARBA00004496"/>
    </source>
</evidence>
<name>A0A1G2D6Q0_9BACT</name>
<dbReference type="SUPFAM" id="SSF52440">
    <property type="entry name" value="PreATP-grasp domain"/>
    <property type="match status" value="1"/>
</dbReference>
<sequence>MARIKVGVLRGGPSSEYDVSLKTGAAVLKNLPDTYEPADIFIDKKGVWHTRGITTSPERILPHLDVAFIALHGKFGEDGQVQRLLDTHRVPYVGSEAVPSAWGLNKHIAKNVFKNHGLRVPYHLLLRSSLEGGGGISEREIVEAYRRIPQPSVVKPVDGGSSLGVYFARSFFEFKNALKNAALHSPTVLVEEFIPGTEATCAVVEGYRGEALYALPPIEIIPAPGSAFFDYQAKYGGASQEICPASFPAPVKREIENMARVAHKALGLRHYSRSDFIVSRRGVYLLETNSLPGLTEQSLLPKAASVVGLSFPDFLDHVLTLALKR</sequence>
<keyword evidence="7 10" id="KW-0133">Cell shape</keyword>
<evidence type="ECO:0000256" key="11">
    <source>
        <dbReference type="PIRSR" id="PIRSR039102-1"/>
    </source>
</evidence>
<feature type="binding site" evidence="12">
    <location>
        <position position="287"/>
    </location>
    <ligand>
        <name>Mg(2+)</name>
        <dbReference type="ChEBI" id="CHEBI:18420"/>
        <label>1</label>
    </ligand>
</feature>
<dbReference type="HAMAP" id="MF_00047">
    <property type="entry name" value="Dala_Dala_lig"/>
    <property type="match status" value="1"/>
</dbReference>
<organism evidence="15 16">
    <name type="scientific">Candidatus Lloydbacteria bacterium RIFCSPHIGHO2_02_FULL_51_22</name>
    <dbReference type="NCBI Taxonomy" id="1798663"/>
    <lineage>
        <taxon>Bacteria</taxon>
        <taxon>Candidatus Lloydiibacteriota</taxon>
    </lineage>
</organism>
<comment type="function">
    <text evidence="10">Cell wall formation.</text>
</comment>
<dbReference type="NCBIfam" id="NF002378">
    <property type="entry name" value="PRK01372.1"/>
    <property type="match status" value="1"/>
</dbReference>
<dbReference type="PROSITE" id="PS50975">
    <property type="entry name" value="ATP_GRASP"/>
    <property type="match status" value="1"/>
</dbReference>
<dbReference type="InterPro" id="IPR011761">
    <property type="entry name" value="ATP-grasp"/>
</dbReference>
<reference evidence="15 16" key="1">
    <citation type="journal article" date="2016" name="Nat. Commun.">
        <title>Thousands of microbial genomes shed light on interconnected biogeochemical processes in an aquifer system.</title>
        <authorList>
            <person name="Anantharaman K."/>
            <person name="Brown C.T."/>
            <person name="Hug L.A."/>
            <person name="Sharon I."/>
            <person name="Castelle C.J."/>
            <person name="Probst A.J."/>
            <person name="Thomas B.C."/>
            <person name="Singh A."/>
            <person name="Wilkins M.J."/>
            <person name="Karaoz U."/>
            <person name="Brodie E.L."/>
            <person name="Williams K.H."/>
            <person name="Hubbard S.S."/>
            <person name="Banfield J.F."/>
        </authorList>
    </citation>
    <scope>NUCLEOTIDE SEQUENCE [LARGE SCALE GENOMIC DNA]</scope>
</reference>
<dbReference type="PROSITE" id="PS00844">
    <property type="entry name" value="DALA_DALA_LIGASE_2"/>
    <property type="match status" value="1"/>
</dbReference>
<comment type="pathway">
    <text evidence="10">Cell wall biogenesis; peptidoglycan biosynthesis.</text>
</comment>
<dbReference type="PIRSF" id="PIRSF039102">
    <property type="entry name" value="Ddl/VanB"/>
    <property type="match status" value="1"/>
</dbReference>
<feature type="binding site" evidence="12">
    <location>
        <position position="289"/>
    </location>
    <ligand>
        <name>Mg(2+)</name>
        <dbReference type="ChEBI" id="CHEBI:18420"/>
        <label>2</label>
    </ligand>
</feature>
<dbReference type="Pfam" id="PF01820">
    <property type="entry name" value="Dala_Dala_lig_N"/>
    <property type="match status" value="2"/>
</dbReference>
<dbReference type="InterPro" id="IPR011095">
    <property type="entry name" value="Dala_Dala_lig_C"/>
</dbReference>
<feature type="binding site" evidence="12">
    <location>
        <position position="287"/>
    </location>
    <ligand>
        <name>Mg(2+)</name>
        <dbReference type="ChEBI" id="CHEBI:18420"/>
        <label>2</label>
    </ligand>
</feature>
<evidence type="ECO:0000256" key="12">
    <source>
        <dbReference type="PIRSR" id="PIRSR039102-3"/>
    </source>
</evidence>
<dbReference type="GO" id="GO:0071555">
    <property type="term" value="P:cell wall organization"/>
    <property type="evidence" value="ECO:0007669"/>
    <property type="project" value="UniProtKB-KW"/>
</dbReference>
<comment type="subcellular location">
    <subcellularLocation>
        <location evidence="1 10">Cytoplasm</location>
    </subcellularLocation>
</comment>
<evidence type="ECO:0000259" key="14">
    <source>
        <dbReference type="PROSITE" id="PS50975"/>
    </source>
</evidence>
<keyword evidence="9 10" id="KW-0961">Cell wall biogenesis/degradation</keyword>
<dbReference type="GO" id="GO:0008716">
    <property type="term" value="F:D-alanine-D-alanine ligase activity"/>
    <property type="evidence" value="ECO:0007669"/>
    <property type="project" value="UniProtKB-UniRule"/>
</dbReference>
<evidence type="ECO:0000256" key="3">
    <source>
        <dbReference type="ARBA" id="ARBA00022490"/>
    </source>
</evidence>
<dbReference type="SUPFAM" id="SSF56059">
    <property type="entry name" value="Glutathione synthetase ATP-binding domain-like"/>
    <property type="match status" value="1"/>
</dbReference>
<feature type="active site" evidence="11">
    <location>
        <position position="298"/>
    </location>
</feature>
<keyword evidence="12" id="KW-0464">Manganese</keyword>
<keyword evidence="5 13" id="KW-0547">Nucleotide-binding</keyword>
<accession>A0A1G2D6Q0</accession>
<dbReference type="InterPro" id="IPR011127">
    <property type="entry name" value="Dala_Dala_lig_N"/>
</dbReference>
<comment type="similarity">
    <text evidence="2 10">Belongs to the D-alanine--D-alanine ligase family.</text>
</comment>
<dbReference type="InterPro" id="IPR005905">
    <property type="entry name" value="D_ala_D_ala"/>
</dbReference>
<dbReference type="AlphaFoldDB" id="A0A1G2D6Q0"/>
<comment type="cofactor">
    <cofactor evidence="12">
        <name>Mg(2+)</name>
        <dbReference type="ChEBI" id="CHEBI:18420"/>
    </cofactor>
    <cofactor evidence="12">
        <name>Mn(2+)</name>
        <dbReference type="ChEBI" id="CHEBI:29035"/>
    </cofactor>
    <text evidence="12">Binds 2 magnesium or manganese ions per subunit.</text>
</comment>
<dbReference type="GO" id="GO:0008360">
    <property type="term" value="P:regulation of cell shape"/>
    <property type="evidence" value="ECO:0007669"/>
    <property type="project" value="UniProtKB-KW"/>
</dbReference>
<dbReference type="InterPro" id="IPR013815">
    <property type="entry name" value="ATP_grasp_subdomain_1"/>
</dbReference>
<feature type="active site" evidence="11">
    <location>
        <position position="16"/>
    </location>
</feature>
<feature type="binding site" evidence="12">
    <location>
        <position position="275"/>
    </location>
    <ligand>
        <name>Mg(2+)</name>
        <dbReference type="ChEBI" id="CHEBI:18420"/>
        <label>1</label>
    </ligand>
</feature>
<comment type="caution">
    <text evidence="15">The sequence shown here is derived from an EMBL/GenBank/DDBJ whole genome shotgun (WGS) entry which is preliminary data.</text>
</comment>
<feature type="domain" description="ATP-grasp" evidence="14">
    <location>
        <begin position="110"/>
        <end position="320"/>
    </location>
</feature>
<dbReference type="Gene3D" id="3.30.470.20">
    <property type="entry name" value="ATP-grasp fold, B domain"/>
    <property type="match status" value="1"/>
</dbReference>
<dbReference type="EMBL" id="MHLN01000053">
    <property type="protein sequence ID" value="OGZ09257.1"/>
    <property type="molecule type" value="Genomic_DNA"/>
</dbReference>
<dbReference type="InterPro" id="IPR016185">
    <property type="entry name" value="PreATP-grasp_dom_sf"/>
</dbReference>
<dbReference type="GO" id="GO:0005737">
    <property type="term" value="C:cytoplasm"/>
    <property type="evidence" value="ECO:0007669"/>
    <property type="project" value="UniProtKB-SubCell"/>
</dbReference>
<dbReference type="Proteomes" id="UP000178099">
    <property type="component" value="Unassembled WGS sequence"/>
</dbReference>
<keyword evidence="4 10" id="KW-0436">Ligase</keyword>
<comment type="catalytic activity">
    <reaction evidence="10">
        <text>2 D-alanine + ATP = D-alanyl-D-alanine + ADP + phosphate + H(+)</text>
        <dbReference type="Rhea" id="RHEA:11224"/>
        <dbReference type="ChEBI" id="CHEBI:15378"/>
        <dbReference type="ChEBI" id="CHEBI:30616"/>
        <dbReference type="ChEBI" id="CHEBI:43474"/>
        <dbReference type="ChEBI" id="CHEBI:57416"/>
        <dbReference type="ChEBI" id="CHEBI:57822"/>
        <dbReference type="ChEBI" id="CHEBI:456216"/>
        <dbReference type="EC" id="6.3.2.4"/>
    </reaction>
</comment>
<evidence type="ECO:0000313" key="15">
    <source>
        <dbReference type="EMBL" id="OGZ09257.1"/>
    </source>
</evidence>
<proteinExistence type="inferred from homology"/>
<evidence type="ECO:0000256" key="4">
    <source>
        <dbReference type="ARBA" id="ARBA00022598"/>
    </source>
</evidence>
<keyword evidence="12" id="KW-0460">Magnesium</keyword>
<evidence type="ECO:0000256" key="7">
    <source>
        <dbReference type="ARBA" id="ARBA00022960"/>
    </source>
</evidence>
<dbReference type="Pfam" id="PF07478">
    <property type="entry name" value="Dala_Dala_lig_C"/>
    <property type="match status" value="1"/>
</dbReference>
<protein>
    <recommendedName>
        <fullName evidence="10">D-alanine--D-alanine ligase</fullName>
        <ecNumber evidence="10">6.3.2.4</ecNumber>
    </recommendedName>
    <alternativeName>
        <fullName evidence="10">D-Ala-D-Ala ligase</fullName>
    </alternativeName>
    <alternativeName>
        <fullName evidence="10">D-alanylalanine synthetase</fullName>
    </alternativeName>
</protein>
<evidence type="ECO:0000256" key="6">
    <source>
        <dbReference type="ARBA" id="ARBA00022840"/>
    </source>
</evidence>
<dbReference type="EC" id="6.3.2.4" evidence="10"/>
<feature type="active site" evidence="11">
    <location>
        <position position="161"/>
    </location>
</feature>
<evidence type="ECO:0000256" key="9">
    <source>
        <dbReference type="ARBA" id="ARBA00023316"/>
    </source>
</evidence>
<keyword evidence="3 10" id="KW-0963">Cytoplasm</keyword>
<dbReference type="PANTHER" id="PTHR23132">
    <property type="entry name" value="D-ALANINE--D-ALANINE LIGASE"/>
    <property type="match status" value="1"/>
</dbReference>
<evidence type="ECO:0000256" key="5">
    <source>
        <dbReference type="ARBA" id="ARBA00022741"/>
    </source>
</evidence>
<keyword evidence="12" id="KW-0479">Metal-binding</keyword>
<dbReference type="GO" id="GO:0009252">
    <property type="term" value="P:peptidoglycan biosynthetic process"/>
    <property type="evidence" value="ECO:0007669"/>
    <property type="project" value="UniProtKB-UniRule"/>
</dbReference>
<keyword evidence="8 10" id="KW-0573">Peptidoglycan synthesis</keyword>
<evidence type="ECO:0000313" key="16">
    <source>
        <dbReference type="Proteomes" id="UP000178099"/>
    </source>
</evidence>
<evidence type="ECO:0000256" key="2">
    <source>
        <dbReference type="ARBA" id="ARBA00010871"/>
    </source>
</evidence>
<gene>
    <name evidence="10" type="primary">ddl</name>
    <name evidence="15" type="ORF">A3D67_01275</name>
</gene>
<evidence type="ECO:0000256" key="13">
    <source>
        <dbReference type="PROSITE-ProRule" id="PRU00409"/>
    </source>
</evidence>
<dbReference type="GO" id="GO:0046872">
    <property type="term" value="F:metal ion binding"/>
    <property type="evidence" value="ECO:0007669"/>
    <property type="project" value="UniProtKB-KW"/>
</dbReference>
<evidence type="ECO:0000256" key="8">
    <source>
        <dbReference type="ARBA" id="ARBA00022984"/>
    </source>
</evidence>
<dbReference type="PANTHER" id="PTHR23132:SF23">
    <property type="entry name" value="D-ALANINE--D-ALANINE LIGASE B"/>
    <property type="match status" value="1"/>
</dbReference>
<evidence type="ECO:0000256" key="10">
    <source>
        <dbReference type="HAMAP-Rule" id="MF_00047"/>
    </source>
</evidence>
<dbReference type="UniPathway" id="UPA00219"/>
<dbReference type="InterPro" id="IPR000291">
    <property type="entry name" value="D-Ala_lig_Van_CS"/>
</dbReference>
<keyword evidence="6 13" id="KW-0067">ATP-binding</keyword>
<dbReference type="GO" id="GO:0005524">
    <property type="term" value="F:ATP binding"/>
    <property type="evidence" value="ECO:0007669"/>
    <property type="project" value="UniProtKB-UniRule"/>
</dbReference>
<dbReference type="Gene3D" id="3.40.50.20">
    <property type="match status" value="1"/>
</dbReference>
<dbReference type="Gene3D" id="3.30.1490.20">
    <property type="entry name" value="ATP-grasp fold, A domain"/>
    <property type="match status" value="1"/>
</dbReference>